<keyword evidence="2" id="KW-1185">Reference proteome</keyword>
<reference evidence="1" key="1">
    <citation type="submission" date="2021-06" db="EMBL/GenBank/DDBJ databases">
        <authorList>
            <person name="Kallberg Y."/>
            <person name="Tangrot J."/>
            <person name="Rosling A."/>
        </authorList>
    </citation>
    <scope>NUCLEOTIDE SEQUENCE</scope>
    <source>
        <strain evidence="1">MA461A</strain>
    </source>
</reference>
<organism evidence="1 2">
    <name type="scientific">Racocetra persica</name>
    <dbReference type="NCBI Taxonomy" id="160502"/>
    <lineage>
        <taxon>Eukaryota</taxon>
        <taxon>Fungi</taxon>
        <taxon>Fungi incertae sedis</taxon>
        <taxon>Mucoromycota</taxon>
        <taxon>Glomeromycotina</taxon>
        <taxon>Glomeromycetes</taxon>
        <taxon>Diversisporales</taxon>
        <taxon>Gigasporaceae</taxon>
        <taxon>Racocetra</taxon>
    </lineage>
</organism>
<sequence>MKTICLTTFTLIIFISIVRSHLIPRDTGDNACDKLIKDARYSEEPFINYFDIKACYESTPYNKTKAIQYDVADLIDELRDGHVRLFSTDYHQFNFYQGLSLYSVIKDGTQVDFANHPGTIDCQVIYIDDKPSIDVITEFATNHISSSRDLSVRFNLALASFGFGTGDFTIGGRLFTTRYKLPKSPNISYTLNCNGKISKINREWKTFIKSSSYISPYIDGTTVGKAKLIFDAFIARFYILQDFGVVLISTENVNDSDLKYRYISDMVFGFKLLAKKGIKKIVLDLSNNYGGSVDIAHNINKILFPNIQSFPVDMKVNDISAQFIEGFSMISSLYNDQQNGYIQHYKTYISTRTNASFNSVKDFIGNNLYTRGDIQLKYTSKAFLNHTVLYGGSLELPTPPKFPWNEKDIIILTNGLCFSSCATITQRLAEINVPTVVVGGFPNKRFSFASTSGGYMVTTGYFQAYVKRLKNLNSSLVFSLTLPETLSLSFTIVEAYSVNHPNEVMDFSFRPADYQLYYDER</sequence>
<proteinExistence type="predicted"/>
<protein>
    <submittedName>
        <fullName evidence="1">17273_t:CDS:1</fullName>
    </submittedName>
</protein>
<dbReference type="Proteomes" id="UP000789920">
    <property type="component" value="Unassembled WGS sequence"/>
</dbReference>
<accession>A0ACA9QBL8</accession>
<evidence type="ECO:0000313" key="2">
    <source>
        <dbReference type="Proteomes" id="UP000789920"/>
    </source>
</evidence>
<comment type="caution">
    <text evidence="1">The sequence shown here is derived from an EMBL/GenBank/DDBJ whole genome shotgun (WGS) entry which is preliminary data.</text>
</comment>
<dbReference type="EMBL" id="CAJVQC010028083">
    <property type="protein sequence ID" value="CAG8738527.1"/>
    <property type="molecule type" value="Genomic_DNA"/>
</dbReference>
<feature type="non-terminal residue" evidence="1">
    <location>
        <position position="521"/>
    </location>
</feature>
<evidence type="ECO:0000313" key="1">
    <source>
        <dbReference type="EMBL" id="CAG8738527.1"/>
    </source>
</evidence>
<name>A0ACA9QBL8_9GLOM</name>
<gene>
    <name evidence="1" type="ORF">RPERSI_LOCUS12916</name>
</gene>